<name>A0ABQ3XP21_9ACTN</name>
<dbReference type="SMART" id="SM00342">
    <property type="entry name" value="HTH_ARAC"/>
    <property type="match status" value="1"/>
</dbReference>
<keyword evidence="6" id="KW-1185">Reference proteome</keyword>
<reference evidence="5 6" key="1">
    <citation type="submission" date="2021-01" db="EMBL/GenBank/DDBJ databases">
        <title>Whole genome shotgun sequence of Actinoplanes couchii NBRC 106145.</title>
        <authorList>
            <person name="Komaki H."/>
            <person name="Tamura T."/>
        </authorList>
    </citation>
    <scope>NUCLEOTIDE SEQUENCE [LARGE SCALE GENOMIC DNA]</scope>
    <source>
        <strain evidence="5 6">NBRC 106145</strain>
    </source>
</reference>
<protein>
    <recommendedName>
        <fullName evidence="4">HTH araC/xylS-type domain-containing protein</fullName>
    </recommendedName>
</protein>
<evidence type="ECO:0000256" key="2">
    <source>
        <dbReference type="ARBA" id="ARBA00023125"/>
    </source>
</evidence>
<dbReference type="PANTHER" id="PTHR46796:SF6">
    <property type="entry name" value="ARAC SUBFAMILY"/>
    <property type="match status" value="1"/>
</dbReference>
<keyword evidence="1" id="KW-0805">Transcription regulation</keyword>
<dbReference type="PANTHER" id="PTHR46796">
    <property type="entry name" value="HTH-TYPE TRANSCRIPTIONAL ACTIVATOR RHAS-RELATED"/>
    <property type="match status" value="1"/>
</dbReference>
<evidence type="ECO:0000256" key="1">
    <source>
        <dbReference type="ARBA" id="ARBA00023015"/>
    </source>
</evidence>
<dbReference type="PRINTS" id="PR00032">
    <property type="entry name" value="HTHARAC"/>
</dbReference>
<evidence type="ECO:0000256" key="3">
    <source>
        <dbReference type="ARBA" id="ARBA00023163"/>
    </source>
</evidence>
<keyword evidence="3" id="KW-0804">Transcription</keyword>
<dbReference type="InterPro" id="IPR009057">
    <property type="entry name" value="Homeodomain-like_sf"/>
</dbReference>
<dbReference type="RefSeq" id="WP_203807098.1">
    <property type="nucleotide sequence ID" value="NZ_BAAAQE010000105.1"/>
</dbReference>
<keyword evidence="2" id="KW-0238">DNA-binding</keyword>
<evidence type="ECO:0000313" key="5">
    <source>
        <dbReference type="EMBL" id="GID60253.1"/>
    </source>
</evidence>
<dbReference type="Gene3D" id="1.10.10.60">
    <property type="entry name" value="Homeodomain-like"/>
    <property type="match status" value="2"/>
</dbReference>
<comment type="caution">
    <text evidence="5">The sequence shown here is derived from an EMBL/GenBank/DDBJ whole genome shotgun (WGS) entry which is preliminary data.</text>
</comment>
<accession>A0ABQ3XP21</accession>
<dbReference type="InterPro" id="IPR018060">
    <property type="entry name" value="HTH_AraC"/>
</dbReference>
<feature type="domain" description="HTH araC/xylS-type" evidence="4">
    <location>
        <begin position="186"/>
        <end position="283"/>
    </location>
</feature>
<evidence type="ECO:0000259" key="4">
    <source>
        <dbReference type="PROSITE" id="PS01124"/>
    </source>
</evidence>
<dbReference type="PROSITE" id="PS01124">
    <property type="entry name" value="HTH_ARAC_FAMILY_2"/>
    <property type="match status" value="1"/>
</dbReference>
<dbReference type="EMBL" id="BOMG01000105">
    <property type="protein sequence ID" value="GID60253.1"/>
    <property type="molecule type" value="Genomic_DNA"/>
</dbReference>
<evidence type="ECO:0000313" key="6">
    <source>
        <dbReference type="Proteomes" id="UP000612282"/>
    </source>
</evidence>
<dbReference type="PROSITE" id="PS00041">
    <property type="entry name" value="HTH_ARAC_FAMILY_1"/>
    <property type="match status" value="1"/>
</dbReference>
<dbReference type="InterPro" id="IPR050204">
    <property type="entry name" value="AraC_XylS_family_regulators"/>
</dbReference>
<dbReference type="InterPro" id="IPR020449">
    <property type="entry name" value="Tscrpt_reg_AraC-type_HTH"/>
</dbReference>
<sequence length="283" mass="30341">MTGPGTFLASSAGLGWRTADAGLWADPAQLDECTAPAVPDLTMVLVVAGHYTIESRAGLGWRSAGYRPGSVAVNAPGRESVFRWRSAGQPALRSFHLRFRSAVVHQALDGLAVADHDLDGLDALSLDDAYVSASLFALQRALESGTAGLYADAVAGALLTHLVHTGLPIRAGTSADSGPLGRRELARVVEYMRAHLGGNVQLDELAALANVSKFHFLRMFTQSTGLTPHRYLTRERMRHGAGLLRRTDLSVRQIAVLCGYASASRFAAAFRREYGISPAAYRR</sequence>
<dbReference type="SUPFAM" id="SSF46689">
    <property type="entry name" value="Homeodomain-like"/>
    <property type="match status" value="2"/>
</dbReference>
<proteinExistence type="predicted"/>
<dbReference type="Pfam" id="PF12833">
    <property type="entry name" value="HTH_18"/>
    <property type="match status" value="1"/>
</dbReference>
<dbReference type="Proteomes" id="UP000612282">
    <property type="component" value="Unassembled WGS sequence"/>
</dbReference>
<gene>
    <name evidence="5" type="ORF">Aco03nite_086570</name>
</gene>
<organism evidence="5 6">
    <name type="scientific">Actinoplanes couchii</name>
    <dbReference type="NCBI Taxonomy" id="403638"/>
    <lineage>
        <taxon>Bacteria</taxon>
        <taxon>Bacillati</taxon>
        <taxon>Actinomycetota</taxon>
        <taxon>Actinomycetes</taxon>
        <taxon>Micromonosporales</taxon>
        <taxon>Micromonosporaceae</taxon>
        <taxon>Actinoplanes</taxon>
    </lineage>
</organism>
<dbReference type="InterPro" id="IPR018062">
    <property type="entry name" value="HTH_AraC-typ_CS"/>
</dbReference>